<dbReference type="AlphaFoldDB" id="A0A919ENM2"/>
<dbReference type="Proteomes" id="UP000632849">
    <property type="component" value="Unassembled WGS sequence"/>
</dbReference>
<gene>
    <name evidence="2" type="ORF">GCM10017667_37200</name>
</gene>
<proteinExistence type="predicted"/>
<reference evidence="2" key="2">
    <citation type="submission" date="2020-09" db="EMBL/GenBank/DDBJ databases">
        <authorList>
            <person name="Sun Q."/>
            <person name="Ohkuma M."/>
        </authorList>
    </citation>
    <scope>NUCLEOTIDE SEQUENCE</scope>
    <source>
        <strain evidence="2">JCM 4122</strain>
    </source>
</reference>
<dbReference type="RefSeq" id="WP_190042067.1">
    <property type="nucleotide sequence ID" value="NZ_BNBE01000001.1"/>
</dbReference>
<sequence>MHTYETSTGSTPPTGFAGPQGPPGATAVRSELVDLSDVPLTDLRARDPRTYAQALERLLRQVDRPRINLSPGGGDGGPQRFD</sequence>
<evidence type="ECO:0000313" key="3">
    <source>
        <dbReference type="Proteomes" id="UP000632849"/>
    </source>
</evidence>
<evidence type="ECO:0000313" key="2">
    <source>
        <dbReference type="EMBL" id="GHG02103.1"/>
    </source>
</evidence>
<comment type="caution">
    <text evidence="2">The sequence shown here is derived from an EMBL/GenBank/DDBJ whole genome shotgun (WGS) entry which is preliminary data.</text>
</comment>
<reference evidence="2" key="1">
    <citation type="journal article" date="2014" name="Int. J. Syst. Evol. Microbiol.">
        <title>Complete genome sequence of Corynebacterium casei LMG S-19264T (=DSM 44701T), isolated from a smear-ripened cheese.</title>
        <authorList>
            <consortium name="US DOE Joint Genome Institute (JGI-PGF)"/>
            <person name="Walter F."/>
            <person name="Albersmeier A."/>
            <person name="Kalinowski J."/>
            <person name="Ruckert C."/>
        </authorList>
    </citation>
    <scope>NUCLEOTIDE SEQUENCE</scope>
    <source>
        <strain evidence="2">JCM 4122</strain>
    </source>
</reference>
<feature type="region of interest" description="Disordered" evidence="1">
    <location>
        <begin position="1"/>
        <end position="27"/>
    </location>
</feature>
<feature type="compositionally biased region" description="Polar residues" evidence="1">
    <location>
        <begin position="1"/>
        <end position="13"/>
    </location>
</feature>
<evidence type="ECO:0000256" key="1">
    <source>
        <dbReference type="SAM" id="MobiDB-lite"/>
    </source>
</evidence>
<feature type="region of interest" description="Disordered" evidence="1">
    <location>
        <begin position="61"/>
        <end position="82"/>
    </location>
</feature>
<protein>
    <recommendedName>
        <fullName evidence="4">FXSXX-COOH protein</fullName>
    </recommendedName>
</protein>
<organism evidence="2 3">
    <name type="scientific">Streptomyces filamentosus</name>
    <name type="common">Streptomyces roseosporus</name>
    <dbReference type="NCBI Taxonomy" id="67294"/>
    <lineage>
        <taxon>Bacteria</taxon>
        <taxon>Bacillati</taxon>
        <taxon>Actinomycetota</taxon>
        <taxon>Actinomycetes</taxon>
        <taxon>Kitasatosporales</taxon>
        <taxon>Streptomycetaceae</taxon>
        <taxon>Streptomyces</taxon>
    </lineage>
</organism>
<dbReference type="EMBL" id="BNBE01000001">
    <property type="protein sequence ID" value="GHG02103.1"/>
    <property type="molecule type" value="Genomic_DNA"/>
</dbReference>
<keyword evidence="3" id="KW-1185">Reference proteome</keyword>
<name>A0A919ENM2_STRFL</name>
<accession>A0A919ENM2</accession>
<evidence type="ECO:0008006" key="4">
    <source>
        <dbReference type="Google" id="ProtNLM"/>
    </source>
</evidence>
<feature type="compositionally biased region" description="Gly residues" evidence="1">
    <location>
        <begin position="71"/>
        <end position="82"/>
    </location>
</feature>